<keyword evidence="3" id="KW-1185">Reference proteome</keyword>
<evidence type="ECO:0000256" key="1">
    <source>
        <dbReference type="SAM" id="MobiDB-lite"/>
    </source>
</evidence>
<feature type="compositionally biased region" description="Basic and acidic residues" evidence="1">
    <location>
        <begin position="1"/>
        <end position="18"/>
    </location>
</feature>
<evidence type="ECO:0000313" key="3">
    <source>
        <dbReference type="Proteomes" id="UP001324427"/>
    </source>
</evidence>
<protein>
    <submittedName>
        <fullName evidence="2">Uncharacterized protein</fullName>
    </submittedName>
</protein>
<accession>A0AAV9JFX2</accession>
<feature type="region of interest" description="Disordered" evidence="1">
    <location>
        <begin position="1"/>
        <end position="28"/>
    </location>
</feature>
<comment type="caution">
    <text evidence="2">The sequence shown here is derived from an EMBL/GenBank/DDBJ whole genome shotgun (WGS) entry which is preliminary data.</text>
</comment>
<name>A0AAV9JFX2_9PEZI</name>
<sequence length="331" mass="37176">MHDTTESSRRLISAERGRPQNAPVGLPDGLLPQTTLMGLPDELLTKIVGYAVTSDEAINLYPETFEQNLTQMRQKLSAPFATTPRLLAMAAAEFSASNLVYRTSMRTLHVDKWRKAASYDPDSAAAAEEDLGNDLEALGVKSDHGRRLWFGSQHSPAYIEQSAKEVRHLELLMVLEVAGGKLDQNGNALVRWNTNSMAYLFAQLGKAFPELRSLLVRITTYRTGGQITTFFSSSHSGARIWYAGRRPDLRAQEFRHRIARIIRGVDGLRLLKLKAKAVVLFQQEARDWRKWRDGPLSDPAFNLGQMTDGDRSNVDGFVWRMMDLPSCRVTL</sequence>
<dbReference type="Proteomes" id="UP001324427">
    <property type="component" value="Unassembled WGS sequence"/>
</dbReference>
<dbReference type="EMBL" id="JAVFHQ010000026">
    <property type="protein sequence ID" value="KAK4544218.1"/>
    <property type="molecule type" value="Genomic_DNA"/>
</dbReference>
<reference evidence="2 3" key="1">
    <citation type="submission" date="2021-11" db="EMBL/GenBank/DDBJ databases">
        <title>Black yeast isolated from Biological Soil Crust.</title>
        <authorList>
            <person name="Kurbessoian T."/>
        </authorList>
    </citation>
    <scope>NUCLEOTIDE SEQUENCE [LARGE SCALE GENOMIC DNA]</scope>
    <source>
        <strain evidence="2 3">CCFEE 5522</strain>
    </source>
</reference>
<dbReference type="AlphaFoldDB" id="A0AAV9JFX2"/>
<proteinExistence type="predicted"/>
<gene>
    <name evidence="2" type="ORF">LTR36_004428</name>
</gene>
<evidence type="ECO:0000313" key="2">
    <source>
        <dbReference type="EMBL" id="KAK4544218.1"/>
    </source>
</evidence>
<organism evidence="2 3">
    <name type="scientific">Oleoguttula mirabilis</name>
    <dbReference type="NCBI Taxonomy" id="1507867"/>
    <lineage>
        <taxon>Eukaryota</taxon>
        <taxon>Fungi</taxon>
        <taxon>Dikarya</taxon>
        <taxon>Ascomycota</taxon>
        <taxon>Pezizomycotina</taxon>
        <taxon>Dothideomycetes</taxon>
        <taxon>Dothideomycetidae</taxon>
        <taxon>Mycosphaerellales</taxon>
        <taxon>Teratosphaeriaceae</taxon>
        <taxon>Oleoguttula</taxon>
    </lineage>
</organism>